<dbReference type="OrthoDB" id="2087at2"/>
<evidence type="ECO:0000256" key="1">
    <source>
        <dbReference type="ARBA" id="ARBA00022729"/>
    </source>
</evidence>
<dbReference type="Gene3D" id="3.40.190.170">
    <property type="entry name" value="Bacterial extracellular solute-binding protein, family 7"/>
    <property type="match status" value="1"/>
</dbReference>
<evidence type="ECO:0000256" key="2">
    <source>
        <dbReference type="SAM" id="SignalP"/>
    </source>
</evidence>
<dbReference type="CDD" id="cd13603">
    <property type="entry name" value="PBP2_TRAP_Siap_TeaA_like"/>
    <property type="match status" value="1"/>
</dbReference>
<evidence type="ECO:0000313" key="3">
    <source>
        <dbReference type="EMBL" id="PSL40723.1"/>
    </source>
</evidence>
<dbReference type="InterPro" id="IPR018389">
    <property type="entry name" value="DctP_fam"/>
</dbReference>
<proteinExistence type="predicted"/>
<feature type="chain" id="PRO_5039368237" evidence="2">
    <location>
        <begin position="23"/>
        <end position="353"/>
    </location>
</feature>
<comment type="caution">
    <text evidence="3">The sequence shown here is derived from an EMBL/GenBank/DDBJ whole genome shotgun (WGS) entry which is preliminary data.</text>
</comment>
<keyword evidence="4" id="KW-1185">Reference proteome</keyword>
<dbReference type="RefSeq" id="WP_106532940.1">
    <property type="nucleotide sequence ID" value="NZ_PYAT01000004.1"/>
</dbReference>
<dbReference type="Pfam" id="PF03480">
    <property type="entry name" value="DctP"/>
    <property type="match status" value="1"/>
</dbReference>
<dbReference type="PANTHER" id="PTHR33376">
    <property type="match status" value="1"/>
</dbReference>
<protein>
    <submittedName>
        <fullName evidence="3">Tripartite ATP-independent transporter DctP family solute receptor</fullName>
    </submittedName>
</protein>
<keyword evidence="3" id="KW-0675">Receptor</keyword>
<reference evidence="3 4" key="1">
    <citation type="submission" date="2018-03" db="EMBL/GenBank/DDBJ databases">
        <title>Genomic Encyclopedia of Type Strains, Phase III (KMG-III): the genomes of soil and plant-associated and newly described type strains.</title>
        <authorList>
            <person name="Whitman W."/>
        </authorList>
    </citation>
    <scope>NUCLEOTIDE SEQUENCE [LARGE SCALE GENOMIC DNA]</scope>
    <source>
        <strain evidence="3 4">CGMCC 1.12259</strain>
    </source>
</reference>
<gene>
    <name evidence="3" type="ORF">B0H99_104185</name>
</gene>
<dbReference type="EMBL" id="PYAT01000004">
    <property type="protein sequence ID" value="PSL40723.1"/>
    <property type="molecule type" value="Genomic_DNA"/>
</dbReference>
<dbReference type="PROSITE" id="PS51257">
    <property type="entry name" value="PROKAR_LIPOPROTEIN"/>
    <property type="match status" value="1"/>
</dbReference>
<dbReference type="GO" id="GO:0030246">
    <property type="term" value="F:carbohydrate binding"/>
    <property type="evidence" value="ECO:0007669"/>
    <property type="project" value="TreeGrafter"/>
</dbReference>
<evidence type="ECO:0000313" key="4">
    <source>
        <dbReference type="Proteomes" id="UP000242682"/>
    </source>
</evidence>
<keyword evidence="1 2" id="KW-0732">Signal</keyword>
<dbReference type="InterPro" id="IPR004682">
    <property type="entry name" value="TRAP_DctP"/>
</dbReference>
<dbReference type="Proteomes" id="UP000242682">
    <property type="component" value="Unassembled WGS sequence"/>
</dbReference>
<dbReference type="GO" id="GO:0030288">
    <property type="term" value="C:outer membrane-bounded periplasmic space"/>
    <property type="evidence" value="ECO:0007669"/>
    <property type="project" value="InterPro"/>
</dbReference>
<accession>A0A2P8H3E2</accession>
<feature type="signal peptide" evidence="2">
    <location>
        <begin position="1"/>
        <end position="22"/>
    </location>
</feature>
<dbReference type="InterPro" id="IPR038404">
    <property type="entry name" value="TRAP_DctP_sf"/>
</dbReference>
<dbReference type="AlphaFoldDB" id="A0A2P8H3E2"/>
<dbReference type="NCBIfam" id="TIGR00787">
    <property type="entry name" value="dctP"/>
    <property type="match status" value="1"/>
</dbReference>
<sequence length="353" mass="39369">MSKNLKVFLSLFVAMLVLLLAACGGSTTEPENTSSGEDSQPKADAAAAEEKLVLKFGELNPDTHIVTKSIYEFGRLIDEKTDGRITVEVFPSGQLGDQQTMIQSLQMGALDLYRTNPSYLSDLGMAKMNVLHLPFLFRDVEHAWNVIDSPIGQEFLDVINESGQQMVGLGYLAESPRNFFFRKEPVTKLEDMKGLKLRVPPSQMYLDIVESFGASPTPIAFSELYSALQTGIVDGAEQPIAGYDANNYSEVAPYYTMNGHELAPSVILVSELTWNSLSEEDQKLMKEAMKETEDFMHKLGKEEDENSLKTMEEAGVTISELEDREKWVEAVKPLYEKYGAEHLDVIEKIQATQ</sequence>
<dbReference type="GO" id="GO:0055085">
    <property type="term" value="P:transmembrane transport"/>
    <property type="evidence" value="ECO:0007669"/>
    <property type="project" value="InterPro"/>
</dbReference>
<dbReference type="NCBIfam" id="NF037995">
    <property type="entry name" value="TRAP_S1"/>
    <property type="match status" value="1"/>
</dbReference>
<dbReference type="PANTHER" id="PTHR33376:SF2">
    <property type="entry name" value="DICARBOXYLATE-BINDING PERIPLASMIC PROTEIN"/>
    <property type="match status" value="1"/>
</dbReference>
<dbReference type="PIRSF" id="PIRSF006470">
    <property type="entry name" value="DctB"/>
    <property type="match status" value="1"/>
</dbReference>
<organism evidence="3 4">
    <name type="scientific">Planomicrobium soli</name>
    <dbReference type="NCBI Taxonomy" id="1176648"/>
    <lineage>
        <taxon>Bacteria</taxon>
        <taxon>Bacillati</taxon>
        <taxon>Bacillota</taxon>
        <taxon>Bacilli</taxon>
        <taxon>Bacillales</taxon>
        <taxon>Caryophanaceae</taxon>
        <taxon>Planomicrobium</taxon>
    </lineage>
</organism>
<name>A0A2P8H3E2_9BACL</name>